<evidence type="ECO:0000256" key="7">
    <source>
        <dbReference type="ARBA" id="ARBA00023204"/>
    </source>
</evidence>
<evidence type="ECO:0000256" key="5">
    <source>
        <dbReference type="ARBA" id="ARBA00022679"/>
    </source>
</evidence>
<dbReference type="GO" id="GO:0003908">
    <property type="term" value="F:methylated-DNA-[protein]-cysteine S-methyltransferase activity"/>
    <property type="evidence" value="ECO:0007669"/>
    <property type="project" value="UniProtKB-UniRule"/>
</dbReference>
<comment type="miscellaneous">
    <text evidence="9">This enzyme catalyzes only one turnover and therefore is not strictly catalytic. According to one definition, an enzyme is a biocatalyst that acts repeatedly and over many reaction cycles.</text>
</comment>
<evidence type="ECO:0000259" key="10">
    <source>
        <dbReference type="Pfam" id="PF01035"/>
    </source>
</evidence>
<comment type="catalytic activity">
    <reaction evidence="1 9">
        <text>a 4-O-methyl-thymidine in DNA + L-cysteinyl-[protein] = a thymidine in DNA + S-methyl-L-cysteinyl-[protein]</text>
        <dbReference type="Rhea" id="RHEA:53428"/>
        <dbReference type="Rhea" id="RHEA-COMP:10131"/>
        <dbReference type="Rhea" id="RHEA-COMP:10132"/>
        <dbReference type="Rhea" id="RHEA-COMP:13555"/>
        <dbReference type="Rhea" id="RHEA-COMP:13556"/>
        <dbReference type="ChEBI" id="CHEBI:29950"/>
        <dbReference type="ChEBI" id="CHEBI:82612"/>
        <dbReference type="ChEBI" id="CHEBI:137386"/>
        <dbReference type="ChEBI" id="CHEBI:137387"/>
        <dbReference type="EC" id="2.1.1.63"/>
    </reaction>
</comment>
<protein>
    <recommendedName>
        <fullName evidence="9">Methylated-DNA--protein-cysteine methyltransferase</fullName>
        <ecNumber evidence="9">2.1.1.63</ecNumber>
    </recommendedName>
    <alternativeName>
        <fullName evidence="9">6-O-methylguanine-DNA methyltransferase</fullName>
        <shortName evidence="9">MGMT</shortName>
    </alternativeName>
    <alternativeName>
        <fullName evidence="9">O-6-methylguanine-DNA-alkyltransferase</fullName>
    </alternativeName>
</protein>
<feature type="active site" description="Nucleophile; methyl group acceptor" evidence="9">
    <location>
        <position position="123"/>
    </location>
</feature>
<dbReference type="Proteomes" id="UP000280507">
    <property type="component" value="Unassembled WGS sequence"/>
</dbReference>
<dbReference type="AlphaFoldDB" id="A0A3M8Q6X7"/>
<dbReference type="InterPro" id="IPR036217">
    <property type="entry name" value="MethylDNA_cys_MeTrfase_DNAb"/>
</dbReference>
<dbReference type="InterPro" id="IPR023546">
    <property type="entry name" value="MGMT"/>
</dbReference>
<keyword evidence="7 9" id="KW-0234">DNA repair</keyword>
<accession>A0A3M8Q6X7</accession>
<dbReference type="InterPro" id="IPR008332">
    <property type="entry name" value="MethylG_MeTrfase_N"/>
</dbReference>
<evidence type="ECO:0000256" key="9">
    <source>
        <dbReference type="HAMAP-Rule" id="MF_00772"/>
    </source>
</evidence>
<keyword evidence="13" id="KW-1185">Reference proteome</keyword>
<dbReference type="PANTHER" id="PTHR10815">
    <property type="entry name" value="METHYLATED-DNA--PROTEIN-CYSTEINE METHYLTRANSFERASE"/>
    <property type="match status" value="1"/>
</dbReference>
<comment type="caution">
    <text evidence="12">The sequence shown here is derived from an EMBL/GenBank/DDBJ whole genome shotgun (WGS) entry which is preliminary data.</text>
</comment>
<evidence type="ECO:0000256" key="8">
    <source>
        <dbReference type="ARBA" id="ARBA00049348"/>
    </source>
</evidence>
<dbReference type="InterPro" id="IPR036631">
    <property type="entry name" value="MGMT_N_sf"/>
</dbReference>
<keyword evidence="6 9" id="KW-0227">DNA damage</keyword>
<keyword evidence="4 9" id="KW-0489">Methyltransferase</keyword>
<comment type="function">
    <text evidence="9">Involved in the cellular defense against the biological effects of O6-methylguanine (O6-MeG) and O4-methylthymine (O4-MeT) in DNA. Repairs the methylated nucleobase in DNA by stoichiometrically transferring the methyl group to a cysteine residue in the enzyme. This is a suicide reaction: the enzyme is irreversibly inactivated.</text>
</comment>
<proteinExistence type="inferred from homology"/>
<dbReference type="GO" id="GO:0032259">
    <property type="term" value="P:methylation"/>
    <property type="evidence" value="ECO:0007669"/>
    <property type="project" value="UniProtKB-KW"/>
</dbReference>
<dbReference type="EC" id="2.1.1.63" evidence="9"/>
<dbReference type="CDD" id="cd06445">
    <property type="entry name" value="ATase"/>
    <property type="match status" value="1"/>
</dbReference>
<organism evidence="12 13">
    <name type="scientific">Marinomonas hwangdonensis</name>
    <dbReference type="NCBI Taxonomy" id="1053647"/>
    <lineage>
        <taxon>Bacteria</taxon>
        <taxon>Pseudomonadati</taxon>
        <taxon>Pseudomonadota</taxon>
        <taxon>Gammaproteobacteria</taxon>
        <taxon>Oceanospirillales</taxon>
        <taxon>Oceanospirillaceae</taxon>
        <taxon>Marinomonas</taxon>
    </lineage>
</organism>
<dbReference type="Gene3D" id="3.30.160.70">
    <property type="entry name" value="Methylated DNA-protein cysteine methyltransferase domain"/>
    <property type="match status" value="1"/>
</dbReference>
<comment type="subcellular location">
    <subcellularLocation>
        <location evidence="9">Cytoplasm</location>
    </subcellularLocation>
</comment>
<evidence type="ECO:0000313" key="13">
    <source>
        <dbReference type="Proteomes" id="UP000280507"/>
    </source>
</evidence>
<evidence type="ECO:0000313" key="12">
    <source>
        <dbReference type="EMBL" id="RNF51829.1"/>
    </source>
</evidence>
<evidence type="ECO:0000259" key="11">
    <source>
        <dbReference type="Pfam" id="PF02870"/>
    </source>
</evidence>
<dbReference type="GO" id="GO:0006307">
    <property type="term" value="P:DNA alkylation repair"/>
    <property type="evidence" value="ECO:0007669"/>
    <property type="project" value="UniProtKB-UniRule"/>
</dbReference>
<feature type="domain" description="Methylguanine DNA methyltransferase ribonuclease-like" evidence="11">
    <location>
        <begin position="3"/>
        <end position="66"/>
    </location>
</feature>
<dbReference type="OrthoDB" id="9811249at2"/>
<dbReference type="InterPro" id="IPR001497">
    <property type="entry name" value="MethylDNA_cys_MeTrfase_AS"/>
</dbReference>
<name>A0A3M8Q6X7_9GAMM</name>
<gene>
    <name evidence="12" type="ORF">EBI00_06825</name>
</gene>
<dbReference type="PANTHER" id="PTHR10815:SF5">
    <property type="entry name" value="METHYLATED-DNA--PROTEIN-CYSTEINE METHYLTRANSFERASE"/>
    <property type="match status" value="1"/>
</dbReference>
<dbReference type="Pfam" id="PF01035">
    <property type="entry name" value="DNA_binding_1"/>
    <property type="match status" value="1"/>
</dbReference>
<dbReference type="Gene3D" id="1.10.10.10">
    <property type="entry name" value="Winged helix-like DNA-binding domain superfamily/Winged helix DNA-binding domain"/>
    <property type="match status" value="1"/>
</dbReference>
<evidence type="ECO:0000256" key="2">
    <source>
        <dbReference type="ARBA" id="ARBA00008711"/>
    </source>
</evidence>
<evidence type="ECO:0000256" key="3">
    <source>
        <dbReference type="ARBA" id="ARBA00022490"/>
    </source>
</evidence>
<dbReference type="SUPFAM" id="SSF46767">
    <property type="entry name" value="Methylated DNA-protein cysteine methyltransferase, C-terminal domain"/>
    <property type="match status" value="1"/>
</dbReference>
<evidence type="ECO:0000256" key="6">
    <source>
        <dbReference type="ARBA" id="ARBA00022763"/>
    </source>
</evidence>
<keyword evidence="5 9" id="KW-0808">Transferase</keyword>
<sequence length="155" mass="17326">MRVCATEDGICLLEFADKPLLENELVDLQRRLNAPIISGENAHIKQLKIELTEYFSGHRKAFSVTLHTLGTDFQNAVWQALGTIPYGETASYQEQATWLNNPKAVRAVARANGMNRIAIVIPCHRVIGKDGSLTGYAGGLERKRWLLDHEKKQAL</sequence>
<reference evidence="12 13" key="1">
    <citation type="journal article" date="2012" name="Int. J. Syst. Evol. Microbiol.">
        <title>Marinomonas hwangdonensis sp. nov., isolated from seawater.</title>
        <authorList>
            <person name="Jung Y.T."/>
            <person name="Oh T.K."/>
            <person name="Yoon J.H."/>
        </authorList>
    </citation>
    <scope>NUCLEOTIDE SEQUENCE [LARGE SCALE GENOMIC DNA]</scope>
    <source>
        <strain evidence="12 13">HDW-15</strain>
    </source>
</reference>
<dbReference type="SUPFAM" id="SSF53155">
    <property type="entry name" value="Methylated DNA-protein cysteine methyltransferase domain"/>
    <property type="match status" value="1"/>
</dbReference>
<dbReference type="EMBL" id="RIZG01000003">
    <property type="protein sequence ID" value="RNF51829.1"/>
    <property type="molecule type" value="Genomic_DNA"/>
</dbReference>
<dbReference type="NCBIfam" id="TIGR00589">
    <property type="entry name" value="ogt"/>
    <property type="match status" value="1"/>
</dbReference>
<evidence type="ECO:0000256" key="4">
    <source>
        <dbReference type="ARBA" id="ARBA00022603"/>
    </source>
</evidence>
<dbReference type="FunFam" id="1.10.10.10:FF:000214">
    <property type="entry name" value="Methylated-DNA--protein-cysteine methyltransferase"/>
    <property type="match status" value="1"/>
</dbReference>
<dbReference type="PROSITE" id="PS00374">
    <property type="entry name" value="MGMT"/>
    <property type="match status" value="1"/>
</dbReference>
<comment type="similarity">
    <text evidence="2 9">Belongs to the MGMT family.</text>
</comment>
<dbReference type="InterPro" id="IPR036388">
    <property type="entry name" value="WH-like_DNA-bd_sf"/>
</dbReference>
<keyword evidence="3 9" id="KW-0963">Cytoplasm</keyword>
<dbReference type="Pfam" id="PF02870">
    <property type="entry name" value="Methyltransf_1N"/>
    <property type="match status" value="1"/>
</dbReference>
<dbReference type="InterPro" id="IPR014048">
    <property type="entry name" value="MethylDNA_cys_MeTrfase_DNA-bd"/>
</dbReference>
<feature type="domain" description="Methylated-DNA-[protein]-cysteine S-methyltransferase DNA binding" evidence="10">
    <location>
        <begin position="72"/>
        <end position="151"/>
    </location>
</feature>
<dbReference type="HAMAP" id="MF_00772">
    <property type="entry name" value="OGT"/>
    <property type="match status" value="1"/>
</dbReference>
<comment type="catalytic activity">
    <reaction evidence="8 9">
        <text>a 6-O-methyl-2'-deoxyguanosine in DNA + L-cysteinyl-[protein] = S-methyl-L-cysteinyl-[protein] + a 2'-deoxyguanosine in DNA</text>
        <dbReference type="Rhea" id="RHEA:24000"/>
        <dbReference type="Rhea" id="RHEA-COMP:10131"/>
        <dbReference type="Rhea" id="RHEA-COMP:10132"/>
        <dbReference type="Rhea" id="RHEA-COMP:11367"/>
        <dbReference type="Rhea" id="RHEA-COMP:11368"/>
        <dbReference type="ChEBI" id="CHEBI:29950"/>
        <dbReference type="ChEBI" id="CHEBI:82612"/>
        <dbReference type="ChEBI" id="CHEBI:85445"/>
        <dbReference type="ChEBI" id="CHEBI:85448"/>
        <dbReference type="EC" id="2.1.1.63"/>
    </reaction>
</comment>
<dbReference type="GO" id="GO:0005737">
    <property type="term" value="C:cytoplasm"/>
    <property type="evidence" value="ECO:0007669"/>
    <property type="project" value="UniProtKB-SubCell"/>
</dbReference>
<evidence type="ECO:0000256" key="1">
    <source>
        <dbReference type="ARBA" id="ARBA00001286"/>
    </source>
</evidence>